<organism evidence="2 3">
    <name type="scientific">Caenorhabditis tropicalis</name>
    <dbReference type="NCBI Taxonomy" id="1561998"/>
    <lineage>
        <taxon>Eukaryota</taxon>
        <taxon>Metazoa</taxon>
        <taxon>Ecdysozoa</taxon>
        <taxon>Nematoda</taxon>
        <taxon>Chromadorea</taxon>
        <taxon>Rhabditida</taxon>
        <taxon>Rhabditina</taxon>
        <taxon>Rhabditomorpha</taxon>
        <taxon>Rhabditoidea</taxon>
        <taxon>Rhabditidae</taxon>
        <taxon>Peloderinae</taxon>
        <taxon>Caenorhabditis</taxon>
    </lineage>
</organism>
<keyword evidence="1" id="KW-0812">Transmembrane</keyword>
<accession>A0A1I7T727</accession>
<reference evidence="3" key="1">
    <citation type="submission" date="2016-11" db="UniProtKB">
        <authorList>
            <consortium name="WormBaseParasite"/>
        </authorList>
    </citation>
    <scope>IDENTIFICATION</scope>
</reference>
<dbReference type="PANTHER" id="PTHR34005:SF7">
    <property type="entry name" value="PROTEIN CBG26726"/>
    <property type="match status" value="1"/>
</dbReference>
<name>A0A1I7T727_9PELO</name>
<sequence length="264" mass="31176">MKTLIASYSFTRDNNRITSSEPSRRPVWKNQMSEIEIVALEPQSNTEWLLENLNPFTFGSVGFYIFCFFLGILASRWAHHVVRTTRFSKIRRYAAQKKLKQFNQINHAKFTFLCGQADEQYCKSEDLNFCHKFLNHNFPGHGVEIPSNLCSLWVPRDGFTCGTEFQDFKPHEGRAFESFLTYQMITDRAQVTWYNLRDGRRYVAGICIYLRLQNESDWISPPIQLRPIQKAMEMWYDYTPQKEREKTTPPDYTALLMDEEEDTN</sequence>
<feature type="transmembrane region" description="Helical" evidence="1">
    <location>
        <begin position="56"/>
        <end position="78"/>
    </location>
</feature>
<keyword evidence="1" id="KW-1133">Transmembrane helix</keyword>
<keyword evidence="1" id="KW-0472">Membrane</keyword>
<keyword evidence="2" id="KW-1185">Reference proteome</keyword>
<dbReference type="WBParaSite" id="Csp11.Scaffold525.g3043.t2">
    <property type="protein sequence ID" value="Csp11.Scaffold525.g3043.t2"/>
    <property type="gene ID" value="Csp11.Scaffold525.g3043"/>
</dbReference>
<evidence type="ECO:0000313" key="2">
    <source>
        <dbReference type="Proteomes" id="UP000095282"/>
    </source>
</evidence>
<protein>
    <submittedName>
        <fullName evidence="3">CX domain-containing protein</fullName>
    </submittedName>
</protein>
<dbReference type="PANTHER" id="PTHR34005">
    <property type="entry name" value="PROTEIN CBG15054-RELATED"/>
    <property type="match status" value="1"/>
</dbReference>
<evidence type="ECO:0000313" key="3">
    <source>
        <dbReference type="WBParaSite" id="Csp11.Scaffold525.g3043.t2"/>
    </source>
</evidence>
<evidence type="ECO:0000256" key="1">
    <source>
        <dbReference type="SAM" id="Phobius"/>
    </source>
</evidence>
<proteinExistence type="predicted"/>
<dbReference type="AlphaFoldDB" id="A0A1I7T727"/>
<dbReference type="Proteomes" id="UP000095282">
    <property type="component" value="Unplaced"/>
</dbReference>